<accession>A0A6J1KBF1</accession>
<dbReference type="AlphaFoldDB" id="A0A6J1KBF1"/>
<dbReference type="InterPro" id="IPR023214">
    <property type="entry name" value="HAD_sf"/>
</dbReference>
<name>A0A6J1KBF1_CUCMA</name>
<dbReference type="RefSeq" id="XP_022997479.1">
    <property type="nucleotide sequence ID" value="XM_023141711.1"/>
</dbReference>
<dbReference type="InterPro" id="IPR036412">
    <property type="entry name" value="HAD-like_sf"/>
</dbReference>
<keyword evidence="1" id="KW-1185">Reference proteome</keyword>
<sequence length="76" mass="8697">MGGVNAITLEEIKSETVDLERIPIEEVFEQLECTREEHKCEFVKGLKERKHMCAMTGDGVNDAPFFKEGRYRNGCC</sequence>
<dbReference type="Gene3D" id="3.40.50.1000">
    <property type="entry name" value="HAD superfamily/HAD-like"/>
    <property type="match status" value="1"/>
</dbReference>
<evidence type="ECO:0000313" key="1">
    <source>
        <dbReference type="Proteomes" id="UP000504608"/>
    </source>
</evidence>
<gene>
    <name evidence="2" type="primary">LOC111492385</name>
</gene>
<dbReference type="Proteomes" id="UP000504608">
    <property type="component" value="Unplaced"/>
</dbReference>
<dbReference type="OrthoDB" id="2929958at2759"/>
<evidence type="ECO:0000313" key="2">
    <source>
        <dbReference type="RefSeq" id="XP_022997479.1"/>
    </source>
</evidence>
<dbReference type="SUPFAM" id="SSF56784">
    <property type="entry name" value="HAD-like"/>
    <property type="match status" value="1"/>
</dbReference>
<dbReference type="GeneID" id="111492385"/>
<protein>
    <submittedName>
        <fullName evidence="2">Plasma membrane ATPase 4-like</fullName>
    </submittedName>
</protein>
<organism evidence="1 2">
    <name type="scientific">Cucurbita maxima</name>
    <name type="common">Pumpkin</name>
    <name type="synonym">Winter squash</name>
    <dbReference type="NCBI Taxonomy" id="3661"/>
    <lineage>
        <taxon>Eukaryota</taxon>
        <taxon>Viridiplantae</taxon>
        <taxon>Streptophyta</taxon>
        <taxon>Embryophyta</taxon>
        <taxon>Tracheophyta</taxon>
        <taxon>Spermatophyta</taxon>
        <taxon>Magnoliopsida</taxon>
        <taxon>eudicotyledons</taxon>
        <taxon>Gunneridae</taxon>
        <taxon>Pentapetalae</taxon>
        <taxon>rosids</taxon>
        <taxon>fabids</taxon>
        <taxon>Cucurbitales</taxon>
        <taxon>Cucurbitaceae</taxon>
        <taxon>Cucurbiteae</taxon>
        <taxon>Cucurbita</taxon>
    </lineage>
</organism>
<dbReference type="KEGG" id="cmax:111492385"/>
<reference evidence="2" key="1">
    <citation type="submission" date="2025-08" db="UniProtKB">
        <authorList>
            <consortium name="RefSeq"/>
        </authorList>
    </citation>
    <scope>IDENTIFICATION</scope>
    <source>
        <tissue evidence="2">Young leaves</tissue>
    </source>
</reference>
<proteinExistence type="predicted"/>